<reference evidence="13" key="1">
    <citation type="submission" date="2023-07" db="EMBL/GenBank/DDBJ databases">
        <title>A chromosome-level genome assembly of Lolium multiflorum.</title>
        <authorList>
            <person name="Chen Y."/>
            <person name="Copetti D."/>
            <person name="Kolliker R."/>
            <person name="Studer B."/>
        </authorList>
    </citation>
    <scope>NUCLEOTIDE SEQUENCE</scope>
    <source>
        <strain evidence="13">02402/16</strain>
        <tissue evidence="13">Leaf</tissue>
    </source>
</reference>
<feature type="signal peptide" evidence="11">
    <location>
        <begin position="1"/>
        <end position="24"/>
    </location>
</feature>
<organism evidence="13 14">
    <name type="scientific">Lolium multiflorum</name>
    <name type="common">Italian ryegrass</name>
    <name type="synonym">Lolium perenne subsp. multiflorum</name>
    <dbReference type="NCBI Taxonomy" id="4521"/>
    <lineage>
        <taxon>Eukaryota</taxon>
        <taxon>Viridiplantae</taxon>
        <taxon>Streptophyta</taxon>
        <taxon>Embryophyta</taxon>
        <taxon>Tracheophyta</taxon>
        <taxon>Spermatophyta</taxon>
        <taxon>Magnoliopsida</taxon>
        <taxon>Liliopsida</taxon>
        <taxon>Poales</taxon>
        <taxon>Poaceae</taxon>
        <taxon>BOP clade</taxon>
        <taxon>Pooideae</taxon>
        <taxon>Poodae</taxon>
        <taxon>Poeae</taxon>
        <taxon>Poeae Chloroplast Group 2 (Poeae type)</taxon>
        <taxon>Loliodinae</taxon>
        <taxon>Loliinae</taxon>
        <taxon>Lolium</taxon>
    </lineage>
</organism>
<evidence type="ECO:0000313" key="14">
    <source>
        <dbReference type="Proteomes" id="UP001231189"/>
    </source>
</evidence>
<comment type="caution">
    <text evidence="10">Lacks conserved residue(s) required for the propagation of feature annotation.</text>
</comment>
<evidence type="ECO:0000256" key="5">
    <source>
        <dbReference type="ARBA" id="ARBA00023024"/>
    </source>
</evidence>
<dbReference type="GO" id="GO:0006032">
    <property type="term" value="P:chitin catabolic process"/>
    <property type="evidence" value="ECO:0007669"/>
    <property type="project" value="UniProtKB-KW"/>
</dbReference>
<evidence type="ECO:0000259" key="12">
    <source>
        <dbReference type="PROSITE" id="PS50941"/>
    </source>
</evidence>
<keyword evidence="3 10" id="KW-0147">Chitin-binding</keyword>
<comment type="caution">
    <text evidence="13">The sequence shown here is derived from an EMBL/GenBank/DDBJ whole genome shotgun (WGS) entry which is preliminary data.</text>
</comment>
<gene>
    <name evidence="13" type="ORF">QYE76_001946</name>
</gene>
<dbReference type="GO" id="GO:0008843">
    <property type="term" value="F:endochitinase activity"/>
    <property type="evidence" value="ECO:0007669"/>
    <property type="project" value="UniProtKB-EC"/>
</dbReference>
<dbReference type="SMART" id="SM00270">
    <property type="entry name" value="ChtBD1"/>
    <property type="match status" value="1"/>
</dbReference>
<dbReference type="EC" id="3.2.1.14" evidence="2"/>
<keyword evidence="14" id="KW-1185">Reference proteome</keyword>
<dbReference type="Gene3D" id="3.30.60.10">
    <property type="entry name" value="Endochitinase-like"/>
    <property type="match status" value="1"/>
</dbReference>
<dbReference type="InterPro" id="IPR036861">
    <property type="entry name" value="Endochitinase-like_sf"/>
</dbReference>
<keyword evidence="5" id="KW-0146">Chitin degradation</keyword>
<accession>A0AAD8W057</accession>
<dbReference type="CDD" id="cd00035">
    <property type="entry name" value="ChtBD1"/>
    <property type="match status" value="1"/>
</dbReference>
<evidence type="ECO:0000256" key="3">
    <source>
        <dbReference type="ARBA" id="ARBA00022669"/>
    </source>
</evidence>
<proteinExistence type="predicted"/>
<evidence type="ECO:0000256" key="4">
    <source>
        <dbReference type="ARBA" id="ARBA00022801"/>
    </source>
</evidence>
<dbReference type="PROSITE" id="PS50941">
    <property type="entry name" value="CHIT_BIND_I_2"/>
    <property type="match status" value="1"/>
</dbReference>
<evidence type="ECO:0000313" key="13">
    <source>
        <dbReference type="EMBL" id="KAK1627631.1"/>
    </source>
</evidence>
<comment type="catalytic activity">
    <reaction evidence="1">
        <text>Random endo-hydrolysis of N-acetyl-beta-D-glucosaminide (1-&gt;4)-beta-linkages in chitin and chitodextrins.</text>
        <dbReference type="EC" id="3.2.1.14"/>
    </reaction>
</comment>
<dbReference type="EMBL" id="JAUUTY010000005">
    <property type="protein sequence ID" value="KAK1627631.1"/>
    <property type="molecule type" value="Genomic_DNA"/>
</dbReference>
<evidence type="ECO:0000256" key="9">
    <source>
        <dbReference type="ARBA" id="ARBA00023326"/>
    </source>
</evidence>
<dbReference type="GO" id="GO:0008061">
    <property type="term" value="F:chitin binding"/>
    <property type="evidence" value="ECO:0007669"/>
    <property type="project" value="UniProtKB-UniRule"/>
</dbReference>
<evidence type="ECO:0000256" key="1">
    <source>
        <dbReference type="ARBA" id="ARBA00000822"/>
    </source>
</evidence>
<keyword evidence="9" id="KW-0624">Polysaccharide degradation</keyword>
<dbReference type="GO" id="GO:0000272">
    <property type="term" value="P:polysaccharide catabolic process"/>
    <property type="evidence" value="ECO:0007669"/>
    <property type="project" value="UniProtKB-KW"/>
</dbReference>
<evidence type="ECO:0000256" key="7">
    <source>
        <dbReference type="ARBA" id="ARBA00023277"/>
    </source>
</evidence>
<keyword evidence="11" id="KW-0732">Signal</keyword>
<protein>
    <recommendedName>
        <fullName evidence="2">chitinase</fullName>
        <ecNumber evidence="2">3.2.1.14</ecNumber>
    </recommendedName>
</protein>
<dbReference type="Proteomes" id="UP001231189">
    <property type="component" value="Unassembled WGS sequence"/>
</dbReference>
<evidence type="ECO:0000256" key="8">
    <source>
        <dbReference type="ARBA" id="ARBA00023295"/>
    </source>
</evidence>
<feature type="domain" description="Chitin-binding type-1" evidence="12">
    <location>
        <begin position="24"/>
        <end position="61"/>
    </location>
</feature>
<name>A0AAD8W057_LOLMU</name>
<dbReference type="PANTHER" id="PTHR22595">
    <property type="entry name" value="CHITINASE-RELATED"/>
    <property type="match status" value="1"/>
</dbReference>
<sequence length="197" mass="20637">MAVSTFMALGLAAALLSAADPAAAQNCGCQASFCCSQYQYGYCGTNSSYCGNGCQSGPCTSSGGGVGSIDTHAFFNRIKYYSGGGCASQSFYTCHAKGGSYLYCCMSEGATGENRVLTSFLADDGGGYWRRSLAAFPCEGIIFGGLSAFSCRVEDSRLSVKTVPRLAGDGGVKHRFFLEGIVVAVCGYSLMLLRWKL</sequence>
<keyword evidence="6" id="KW-1015">Disulfide bond</keyword>
<feature type="chain" id="PRO_5042174163" description="chitinase" evidence="11">
    <location>
        <begin position="25"/>
        <end position="197"/>
    </location>
</feature>
<dbReference type="SUPFAM" id="SSF57016">
    <property type="entry name" value="Plant lectins/antimicrobial peptides"/>
    <property type="match status" value="1"/>
</dbReference>
<evidence type="ECO:0000256" key="6">
    <source>
        <dbReference type="ARBA" id="ARBA00023157"/>
    </source>
</evidence>
<keyword evidence="4" id="KW-0378">Hydrolase</keyword>
<dbReference type="PANTHER" id="PTHR22595:SF197">
    <property type="entry name" value="CHITINASE FAMILY PROTEIN"/>
    <property type="match status" value="1"/>
</dbReference>
<evidence type="ECO:0000256" key="11">
    <source>
        <dbReference type="SAM" id="SignalP"/>
    </source>
</evidence>
<dbReference type="AlphaFoldDB" id="A0AAD8W057"/>
<evidence type="ECO:0000256" key="10">
    <source>
        <dbReference type="PROSITE-ProRule" id="PRU00261"/>
    </source>
</evidence>
<evidence type="ECO:0000256" key="2">
    <source>
        <dbReference type="ARBA" id="ARBA00012729"/>
    </source>
</evidence>
<keyword evidence="8" id="KW-0326">Glycosidase</keyword>
<keyword evidence="7" id="KW-0119">Carbohydrate metabolism</keyword>
<dbReference type="InterPro" id="IPR001002">
    <property type="entry name" value="Chitin-bd_1"/>
</dbReference>